<organism evidence="1 2">
    <name type="scientific">Caballeronia insecticola</name>
    <dbReference type="NCBI Taxonomy" id="758793"/>
    <lineage>
        <taxon>Bacteria</taxon>
        <taxon>Pseudomonadati</taxon>
        <taxon>Pseudomonadota</taxon>
        <taxon>Betaproteobacteria</taxon>
        <taxon>Burkholderiales</taxon>
        <taxon>Burkholderiaceae</taxon>
        <taxon>Caballeronia</taxon>
    </lineage>
</organism>
<dbReference type="Gene3D" id="2.160.20.10">
    <property type="entry name" value="Single-stranded right-handed beta-helix, Pectin lyase-like"/>
    <property type="match status" value="1"/>
</dbReference>
<evidence type="ECO:0000313" key="1">
    <source>
        <dbReference type="EMBL" id="BAN26775.1"/>
    </source>
</evidence>
<dbReference type="HOGENOM" id="CLU_460553_0_0_4"/>
<reference evidence="1 2" key="1">
    <citation type="journal article" date="2013" name="Genome Announc.">
        <title>Complete Genome Sequence of Burkholderia sp. Strain RPE64, Bacterial Symbiont of the Bean Bug Riptortus pedestris.</title>
        <authorList>
            <person name="Shibata T.F."/>
            <person name="Maeda T."/>
            <person name="Nikoh N."/>
            <person name="Yamaguchi K."/>
            <person name="Oshima K."/>
            <person name="Hattori M."/>
            <person name="Nishiyama T."/>
            <person name="Hasebe M."/>
            <person name="Fukatsu T."/>
            <person name="Kikuchi Y."/>
            <person name="Shigenobu S."/>
        </authorList>
    </citation>
    <scope>NUCLEOTIDE SEQUENCE [LARGE SCALE GENOMIC DNA]</scope>
</reference>
<dbReference type="EMBL" id="AP013060">
    <property type="protein sequence ID" value="BAN26775.1"/>
    <property type="molecule type" value="Genomic_DNA"/>
</dbReference>
<accession>R4WYY1</accession>
<dbReference type="Proteomes" id="UP000013966">
    <property type="component" value="Chromosome 3"/>
</dbReference>
<proteinExistence type="predicted"/>
<dbReference type="SUPFAM" id="SSF51126">
    <property type="entry name" value="Pectin lyase-like"/>
    <property type="match status" value="1"/>
</dbReference>
<dbReference type="InterPro" id="IPR012334">
    <property type="entry name" value="Pectin_lyas_fold"/>
</dbReference>
<dbReference type="AlphaFoldDB" id="R4WYY1"/>
<name>R4WYY1_9BURK</name>
<evidence type="ECO:0000313" key="2">
    <source>
        <dbReference type="Proteomes" id="UP000013966"/>
    </source>
</evidence>
<protein>
    <recommendedName>
        <fullName evidence="3">Pectate lyase superfamily protein domain-containing protein</fullName>
    </recommendedName>
</protein>
<dbReference type="PATRIC" id="fig|758793.3.peg.5003"/>
<dbReference type="KEGG" id="buo:BRPE64_CCDS06920"/>
<gene>
    <name evidence="1" type="ORF">BRPE64_CCDS06920</name>
</gene>
<dbReference type="InterPro" id="IPR011050">
    <property type="entry name" value="Pectin_lyase_fold/virulence"/>
</dbReference>
<reference evidence="1 2" key="2">
    <citation type="journal article" date="2018" name="Int. J. Syst. Evol. Microbiol.">
        <title>Burkholderia insecticola sp. nov., a gut symbiotic bacterium of the bean bug Riptortus pedestris.</title>
        <authorList>
            <person name="Takeshita K."/>
            <person name="Tamaki H."/>
            <person name="Ohbayashi T."/>
            <person name="Meng X.-Y."/>
            <person name="Sone T."/>
            <person name="Mitani Y."/>
            <person name="Peeters C."/>
            <person name="Kikuchi Y."/>
            <person name="Vandamme P."/>
        </authorList>
    </citation>
    <scope>NUCLEOTIDE SEQUENCE [LARGE SCALE GENOMIC DNA]</scope>
    <source>
        <strain evidence="1">RPE64</strain>
    </source>
</reference>
<sequence>MMNYYIPSNPVTGAKLSTTGFFEDTVNGSIVPQGDVWNPNIAYPSRALAVGPDGLLYIATNANVNSAPPSNSWKSVGSQFADEISGNTGAQMVGFIQEGQGAAPREELSKTREHVTPEDFGAVGDGQADDSSAFQRAESSQHPVIELTRGHTYIVNGVQLKKRYVGFGTLLLDGVPHRVDPIFSAPFRARTPYWIEDFPTLGGNPNWVPARSGHSAQRPMYSVEDVTVWVDPVSGDDARDGKTQQTALRTFAAAMSRVPYYLFHAARIYLLDGVYDEAPIVSHVFSTASRWANFAVIGHTPNNPAYSDTKPEAVVFSTLASDGSRAVTAWSCIYGGTYNTSMEGVTIDAFWPYDVTCRLMNCIIQRGGGAFNNYAIGGHGGRVGFFNVTFKDIPAQGLIVEAVDFAHYIFDTCTFENVLAPFASVKNCSHVALKSCSIDLSTSFCEAGSMLMGDMSMRQNQFGIGLDKNTAGYVTLAGGTPGSDFYNEGGQVITYGKDAAGSNGGAVVVYFGSRLVTNTSSKFVVAYSDATGSREVFRVKPLGVALPSLGYQLNAVAASTTSGFTNMLFVDAADNKLKFRDSTNAIKVVTLT</sequence>
<evidence type="ECO:0008006" key="3">
    <source>
        <dbReference type="Google" id="ProtNLM"/>
    </source>
</evidence>
<keyword evidence="2" id="KW-1185">Reference proteome</keyword>